<name>A0A1G9CCI2_9BACI</name>
<dbReference type="Gene3D" id="1.10.10.10">
    <property type="entry name" value="Winged helix-like DNA-binding domain superfamily/Winged helix DNA-binding domain"/>
    <property type="match status" value="1"/>
</dbReference>
<evidence type="ECO:0000313" key="2">
    <source>
        <dbReference type="EMBL" id="SDK49367.1"/>
    </source>
</evidence>
<organism evidence="2 3">
    <name type="scientific">Sediminibacillus albus</name>
    <dbReference type="NCBI Taxonomy" id="407036"/>
    <lineage>
        <taxon>Bacteria</taxon>
        <taxon>Bacillati</taxon>
        <taxon>Bacillota</taxon>
        <taxon>Bacilli</taxon>
        <taxon>Bacillales</taxon>
        <taxon>Bacillaceae</taxon>
        <taxon>Sediminibacillus</taxon>
    </lineage>
</organism>
<accession>A0A1G9CCI2</accession>
<dbReference type="AlphaFoldDB" id="A0A1G9CCI2"/>
<proteinExistence type="predicted"/>
<dbReference type="InterPro" id="IPR005149">
    <property type="entry name" value="Tscrpt_reg_PadR_N"/>
</dbReference>
<dbReference type="OrthoDB" id="9808017at2"/>
<dbReference type="PANTHER" id="PTHR33169">
    <property type="entry name" value="PADR-FAMILY TRANSCRIPTIONAL REGULATOR"/>
    <property type="match status" value="1"/>
</dbReference>
<evidence type="ECO:0000259" key="1">
    <source>
        <dbReference type="Pfam" id="PF03551"/>
    </source>
</evidence>
<dbReference type="InterPro" id="IPR052509">
    <property type="entry name" value="Metal_resp_DNA-bind_regulator"/>
</dbReference>
<dbReference type="RefSeq" id="WP_093216670.1">
    <property type="nucleotide sequence ID" value="NZ_FNFL01000007.1"/>
</dbReference>
<dbReference type="Pfam" id="PF03551">
    <property type="entry name" value="PadR"/>
    <property type="match status" value="1"/>
</dbReference>
<evidence type="ECO:0000313" key="3">
    <source>
        <dbReference type="Proteomes" id="UP000198694"/>
    </source>
</evidence>
<dbReference type="InterPro" id="IPR036390">
    <property type="entry name" value="WH_DNA-bd_sf"/>
</dbReference>
<sequence>MEEKILRKLFLGFIQIHILHHAQEQPVYGVWMLQELKEHGYQISAGTLYPILHNMEKDGLLAKENRKVKGKIRKYYTATDKGKNVLTEARSKAYELFREINE</sequence>
<protein>
    <submittedName>
        <fullName evidence="2">Transcriptional regulator PadR-like family protein</fullName>
    </submittedName>
</protein>
<dbReference type="PANTHER" id="PTHR33169:SF14">
    <property type="entry name" value="TRANSCRIPTIONAL REGULATOR RV3488"/>
    <property type="match status" value="1"/>
</dbReference>
<reference evidence="2 3" key="1">
    <citation type="submission" date="2016-10" db="EMBL/GenBank/DDBJ databases">
        <authorList>
            <person name="de Groot N.N."/>
        </authorList>
    </citation>
    <scope>NUCLEOTIDE SEQUENCE [LARGE SCALE GENOMIC DNA]</scope>
    <source>
        <strain evidence="2 3">CGMCC 1.6502</strain>
    </source>
</reference>
<dbReference type="SUPFAM" id="SSF46785">
    <property type="entry name" value="Winged helix' DNA-binding domain"/>
    <property type="match status" value="1"/>
</dbReference>
<feature type="domain" description="Transcription regulator PadR N-terminal" evidence="1">
    <location>
        <begin position="18"/>
        <end position="87"/>
    </location>
</feature>
<dbReference type="InterPro" id="IPR036388">
    <property type="entry name" value="WH-like_DNA-bd_sf"/>
</dbReference>
<dbReference type="EMBL" id="FNFL01000007">
    <property type="protein sequence ID" value="SDK49367.1"/>
    <property type="molecule type" value="Genomic_DNA"/>
</dbReference>
<keyword evidence="3" id="KW-1185">Reference proteome</keyword>
<dbReference type="Proteomes" id="UP000198694">
    <property type="component" value="Unassembled WGS sequence"/>
</dbReference>
<dbReference type="STRING" id="407036.SAMN05216243_3373"/>
<gene>
    <name evidence="2" type="ORF">SAMN05216243_3373</name>
</gene>